<dbReference type="EC" id="2.1.1.-" evidence="5"/>
<dbReference type="VEuPathDB" id="FungiDB:PADG_01601"/>
<evidence type="ECO:0000313" key="9">
    <source>
        <dbReference type="Proteomes" id="UP000242814"/>
    </source>
</evidence>
<sequence length="1060" mass="114803">MDASALRQGALGPLLVSVLSLSRLSQPARALPIEDETNGIGDRPSNSNIDPFAILDPQNWVNPDNMTWADWKVPPGTNWSDPNKKGSVRNFNIALVTVDYPDMPFVITQAPGSTVFGNPQPNAPAGIKREEVPSFYRDFLNKPIDLNHGHTLHEYWMTDSMGHFGVDLTPFGPYKMTSKSYQYGLGSDMNQGACPPGEECDINLRTDALGAWRVDIGDQAADSFELIFILSAGQDESSSWQEFGEMRFQTPADIPSEFGPPRTGNESLSNSAKTRYVEWTSWASAACIWPNAGGGSSTQSESSGMGTYAHELSHLLNIPDNYNNPYGVPARRAFTGPWSMLSRGSFNGPGGPHTRWQIPPTQGGSLGSLHTIRDKNQLKLLDAKTLVQLSREGLANSGIVVARLTARSVAPTNGELIGIRIAMDADRSPACDTKTDPFCDGGGYTGYDIEVIDRMGPDSFTPDSGVMISKVKTESRGTFQWTIDANPQDLKLVDFYRPDGTPSMITVGDYRQLADALFHAGTRSGSEFEYVDEANSLHFYIIDIHRENKGVLSYTTAVRSLDTKDKHKRGVEVKRGQMKSSFPNTPTRMGVICSFRVHNTGSYSAAGGGNHHPQDVSAYLKSDVYRLSASVKGKGWRVELPNALTTAENGKWMTVDVAVAADRGAALTAVIELKATSESNPSVTASERCSVSKVWYHSSVSTDELTHFSSLASGWWDPLGPSRILHLMNPLRHDFIASCIAESNPLSSHNYETSDVLTNSSGANGTASTNTNRGLRYLDIGCGGGIFAESIARTIPPLPRTITSDLNTATSANSNLNQNLSPATHASSILAIDPSPVMIKIATSHARADPLVHSHLQSGRFKYENTTLEALLASHSPSPASTSASAASSSSTSTSTSSPSLQQPSQPPSTSTSSPHQQFDIITLFEVLEHVNPHTSSPCSFIKQCLQLLQPGGWLIGSTIARTLPSYIVNQVIAEAPWPIGVVPRGTHDWDKFVNEDELKRWAGKGLREIDGSSDGGDGTGMRWKCVGAMYFPGLGWKLIPGTERLGNYFWAVQRGKAPE</sequence>
<dbReference type="HAMAP" id="MF_00472">
    <property type="entry name" value="UbiG"/>
    <property type="match status" value="1"/>
</dbReference>
<keyword evidence="3 5" id="KW-0831">Ubiquinone biosynthesis</keyword>
<dbReference type="PANTHER" id="PTHR43464">
    <property type="entry name" value="METHYLTRANSFERASE"/>
    <property type="match status" value="1"/>
</dbReference>
<feature type="binding site" evidence="5">
    <location>
        <position position="926"/>
    </location>
    <ligand>
        <name>Mg(2+)</name>
        <dbReference type="ChEBI" id="CHEBI:18420"/>
    </ligand>
</feature>
<gene>
    <name evidence="5" type="primary">COQ3</name>
    <name evidence="8" type="ORF">ACO22_04387</name>
</gene>
<evidence type="ECO:0000256" key="4">
    <source>
        <dbReference type="ARBA" id="ARBA00022691"/>
    </source>
</evidence>
<evidence type="ECO:0000313" key="8">
    <source>
        <dbReference type="EMBL" id="ODH26844.1"/>
    </source>
</evidence>
<keyword evidence="5" id="KW-0460">Magnesium</keyword>
<keyword evidence="7" id="KW-0732">Signal</keyword>
<keyword evidence="5" id="KW-0999">Mitochondrion inner membrane</keyword>
<feature type="region of interest" description="Disordered" evidence="6">
    <location>
        <begin position="875"/>
        <end position="915"/>
    </location>
</feature>
<dbReference type="Pfam" id="PF13489">
    <property type="entry name" value="Methyltransf_23"/>
    <property type="match status" value="1"/>
</dbReference>
<protein>
    <recommendedName>
        <fullName evidence="5">Ubiquinone biosynthesis O-methyltransferase, mitochondrial</fullName>
    </recommendedName>
    <alternativeName>
        <fullName evidence="5">3-demethylubiquinol 3-O-methyltransferase</fullName>
        <ecNumber evidence="5">2.1.1.64</ecNumber>
    </alternativeName>
    <alternativeName>
        <fullName evidence="5">3-demethylubiquinone 3-O-methyltransferase</fullName>
        <ecNumber evidence="5">2.1.1.-</ecNumber>
    </alternativeName>
    <alternativeName>
        <fullName evidence="5">Polyprenyldihydroxybenzoate methyltransferase</fullName>
        <ecNumber evidence="5">2.1.1.114</ecNumber>
    </alternativeName>
</protein>
<feature type="binding site" evidence="5">
    <location>
        <position position="781"/>
    </location>
    <ligand>
        <name>S-adenosyl-L-methionine</name>
        <dbReference type="ChEBI" id="CHEBI:59789"/>
    </ligand>
</feature>
<dbReference type="EMBL" id="LZYO01000173">
    <property type="protein sequence ID" value="ODH26844.1"/>
    <property type="molecule type" value="Genomic_DNA"/>
</dbReference>
<comment type="subunit">
    <text evidence="5">Component of a multi-subunit COQ enzyme complex, composed of at least COQ3, COQ4, COQ5, COQ6, COQ7 and COQ9.</text>
</comment>
<dbReference type="NCBIfam" id="TIGR03296">
    <property type="entry name" value="M6dom_TIGR03296"/>
    <property type="match status" value="1"/>
</dbReference>
<keyword evidence="2 5" id="KW-0808">Transferase</keyword>
<feature type="binding site" evidence="5">
    <location>
        <position position="930"/>
    </location>
    <ligand>
        <name>Mg(2+)</name>
        <dbReference type="ChEBI" id="CHEBI:18420"/>
    </ligand>
</feature>
<dbReference type="InterPro" id="IPR029063">
    <property type="entry name" value="SAM-dependent_MTases_sf"/>
</dbReference>
<dbReference type="GO" id="GO:0046872">
    <property type="term" value="F:metal ion binding"/>
    <property type="evidence" value="ECO:0007669"/>
    <property type="project" value="UniProtKB-KW"/>
</dbReference>
<keyword evidence="5" id="KW-0472">Membrane</keyword>
<dbReference type="PANTHER" id="PTHR43464:SF19">
    <property type="entry name" value="UBIQUINONE BIOSYNTHESIS O-METHYLTRANSFERASE, MITOCHONDRIAL"/>
    <property type="match status" value="1"/>
</dbReference>
<feature type="binding site" evidence="5">
    <location>
        <position position="929"/>
    </location>
    <ligand>
        <name>Mg(2+)</name>
        <dbReference type="ChEBI" id="CHEBI:18420"/>
    </ligand>
</feature>
<feature type="chain" id="PRO_5008902416" description="Ubiquinone biosynthesis O-methyltransferase, mitochondrial" evidence="7">
    <location>
        <begin position="31"/>
        <end position="1060"/>
    </location>
</feature>
<dbReference type="EC" id="2.1.1.114" evidence="5"/>
<dbReference type="GO" id="GO:0010420">
    <property type="term" value="F:polyprenyldihydroxybenzoate methyltransferase activity"/>
    <property type="evidence" value="ECO:0007669"/>
    <property type="project" value="UniProtKB-UniRule"/>
</dbReference>
<dbReference type="UniPathway" id="UPA00232"/>
<keyword evidence="4 5" id="KW-0949">S-adenosyl-L-methionine</keyword>
<dbReference type="Proteomes" id="UP000242814">
    <property type="component" value="Unassembled WGS sequence"/>
</dbReference>
<feature type="binding site" evidence="5">
    <location>
        <position position="925"/>
    </location>
    <ligand>
        <name>S-adenosyl-L-methionine</name>
        <dbReference type="ChEBI" id="CHEBI:59789"/>
    </ligand>
</feature>
<dbReference type="InterPro" id="IPR008757">
    <property type="entry name" value="Peptidase_M6-like_domain"/>
</dbReference>
<dbReference type="GO" id="GO:0061542">
    <property type="term" value="F:3-demethylubiquinol 3-O-methyltransferase activity"/>
    <property type="evidence" value="ECO:0007669"/>
    <property type="project" value="UniProtKB-UniRule"/>
</dbReference>
<comment type="function">
    <text evidence="5">O-methyltransferase required for two non-consecutive steps during ubiquinone biosynthesis. Catalyzes the 2 O-methylation of 3,4-dihydroxy-5-(all-trans-polyprenyl)benzoic acid into 4-hydroxy-3-methoxy-5-(all-trans-polyprenyl)benzoic acid. Also catalyzes the last step of ubiquinone biosynthesis by mediating methylation of 3-demethylubiquinone into ubiquinone. Also able to mediate the methylation of 3-demethylubiquinol into ubiquinol.</text>
</comment>
<comment type="similarity">
    <text evidence="5">Belongs to the class I-like SAM-binding methyltransferase superfamily. UbiG/COQ3 family.</text>
</comment>
<dbReference type="GO" id="GO:0006508">
    <property type="term" value="P:proteolysis"/>
    <property type="evidence" value="ECO:0007669"/>
    <property type="project" value="InterPro"/>
</dbReference>
<comment type="cofactor">
    <cofactor evidence="5">
        <name>Mg(2+)</name>
        <dbReference type="ChEBI" id="CHEBI:18420"/>
    </cofactor>
</comment>
<feature type="signal peptide" evidence="7">
    <location>
        <begin position="1"/>
        <end position="30"/>
    </location>
</feature>
<comment type="caution">
    <text evidence="8">The sequence shown here is derived from an EMBL/GenBank/DDBJ whole genome shotgun (WGS) entry which is preliminary data.</text>
</comment>
<dbReference type="GO" id="GO:0031314">
    <property type="term" value="C:extrinsic component of mitochondrial inner membrane"/>
    <property type="evidence" value="ECO:0007669"/>
    <property type="project" value="UniProtKB-UniRule"/>
</dbReference>
<feature type="binding site" evidence="5">
    <location>
        <position position="732"/>
    </location>
    <ligand>
        <name>S-adenosyl-L-methionine</name>
        <dbReference type="ChEBI" id="CHEBI:59789"/>
    </ligand>
</feature>
<comment type="subcellular location">
    <subcellularLocation>
        <location evidence="5">Mitochondrion inner membrane</location>
        <topology evidence="5">Peripheral membrane protein</topology>
        <orientation evidence="5">Matrix side</orientation>
    </subcellularLocation>
</comment>
<keyword evidence="5" id="KW-0479">Metal-binding</keyword>
<dbReference type="GO" id="GO:0120537">
    <property type="term" value="F:3-demethylubiquinone 3-O-methyltransferase activity"/>
    <property type="evidence" value="ECO:0007669"/>
    <property type="project" value="RHEA"/>
</dbReference>
<proteinExistence type="inferred from homology"/>
<dbReference type="VEuPathDB" id="FungiDB:PABG_03073"/>
<accession>A0A1D2JDB6</accession>
<dbReference type="Gene3D" id="3.40.50.150">
    <property type="entry name" value="Vaccinia Virus protein VP39"/>
    <property type="match status" value="1"/>
</dbReference>
<evidence type="ECO:0000256" key="6">
    <source>
        <dbReference type="SAM" id="MobiDB-lite"/>
    </source>
</evidence>
<dbReference type="SUPFAM" id="SSF53335">
    <property type="entry name" value="S-adenosyl-L-methionine-dependent methyltransferases"/>
    <property type="match status" value="1"/>
</dbReference>
<feature type="binding site" evidence="5">
    <location>
        <position position="833"/>
    </location>
    <ligand>
        <name>S-adenosyl-L-methionine</name>
        <dbReference type="ChEBI" id="CHEBI:59789"/>
    </ligand>
</feature>
<name>A0A1D2JDB6_PARBR</name>
<dbReference type="EC" id="2.1.1.64" evidence="5"/>
<evidence type="ECO:0000256" key="5">
    <source>
        <dbReference type="HAMAP-Rule" id="MF_03190"/>
    </source>
</evidence>
<keyword evidence="1 5" id="KW-0489">Methyltransferase</keyword>
<dbReference type="InterPro" id="IPR010233">
    <property type="entry name" value="UbiG_MeTrfase"/>
</dbReference>
<comment type="catalytic activity">
    <reaction evidence="5">
        <text>a 3,4-dihydroxy-5-(all-trans-polyprenyl)benzoate + S-adenosyl-L-methionine = a 4-hydroxy-3-methoxy-5-(all-trans-polyprenyl)benzoate + S-adenosyl-L-homocysteine + H(+)</text>
        <dbReference type="Rhea" id="RHEA:44452"/>
        <dbReference type="Rhea" id="RHEA-COMP:10930"/>
        <dbReference type="Rhea" id="RHEA-COMP:10931"/>
        <dbReference type="ChEBI" id="CHEBI:15378"/>
        <dbReference type="ChEBI" id="CHEBI:57856"/>
        <dbReference type="ChEBI" id="CHEBI:59789"/>
        <dbReference type="ChEBI" id="CHEBI:64694"/>
        <dbReference type="ChEBI" id="CHEBI:84443"/>
        <dbReference type="EC" id="2.1.1.114"/>
    </reaction>
</comment>
<comment type="catalytic activity">
    <reaction evidence="5">
        <text>a 3-demethylubiquinone + S-adenosyl-L-methionine = a ubiquinone + S-adenosyl-L-homocysteine</text>
        <dbReference type="Rhea" id="RHEA:81215"/>
        <dbReference type="Rhea" id="RHEA-COMP:9565"/>
        <dbReference type="Rhea" id="RHEA-COMP:19654"/>
        <dbReference type="ChEBI" id="CHEBI:16389"/>
        <dbReference type="ChEBI" id="CHEBI:57856"/>
        <dbReference type="ChEBI" id="CHEBI:59789"/>
        <dbReference type="ChEBI" id="CHEBI:231825"/>
    </reaction>
</comment>
<comment type="pathway">
    <text evidence="5">Cofactor biosynthesis; ubiquinone biosynthesis.</text>
</comment>
<dbReference type="AlphaFoldDB" id="A0A1D2JDB6"/>
<evidence type="ECO:0000256" key="1">
    <source>
        <dbReference type="ARBA" id="ARBA00022603"/>
    </source>
</evidence>
<dbReference type="GO" id="GO:0008233">
    <property type="term" value="F:peptidase activity"/>
    <property type="evidence" value="ECO:0007669"/>
    <property type="project" value="InterPro"/>
</dbReference>
<organism evidence="8 9">
    <name type="scientific">Paracoccidioides brasiliensis</name>
    <dbReference type="NCBI Taxonomy" id="121759"/>
    <lineage>
        <taxon>Eukaryota</taxon>
        <taxon>Fungi</taxon>
        <taxon>Dikarya</taxon>
        <taxon>Ascomycota</taxon>
        <taxon>Pezizomycotina</taxon>
        <taxon>Eurotiomycetes</taxon>
        <taxon>Eurotiomycetidae</taxon>
        <taxon>Onygenales</taxon>
        <taxon>Ajellomycetaceae</taxon>
        <taxon>Paracoccidioides</taxon>
    </lineage>
</organism>
<comment type="catalytic activity">
    <reaction evidence="5">
        <text>a 3-demethylubiquinol + S-adenosyl-L-methionine = a ubiquinol + S-adenosyl-L-homocysteine + H(+)</text>
        <dbReference type="Rhea" id="RHEA:44380"/>
        <dbReference type="Rhea" id="RHEA-COMP:9566"/>
        <dbReference type="Rhea" id="RHEA-COMP:10914"/>
        <dbReference type="ChEBI" id="CHEBI:15378"/>
        <dbReference type="ChEBI" id="CHEBI:17976"/>
        <dbReference type="ChEBI" id="CHEBI:57856"/>
        <dbReference type="ChEBI" id="CHEBI:59789"/>
        <dbReference type="ChEBI" id="CHEBI:84422"/>
        <dbReference type="EC" id="2.1.1.64"/>
    </reaction>
</comment>
<dbReference type="GO" id="GO:0032259">
    <property type="term" value="P:methylation"/>
    <property type="evidence" value="ECO:0007669"/>
    <property type="project" value="UniProtKB-KW"/>
</dbReference>
<evidence type="ECO:0000256" key="7">
    <source>
        <dbReference type="SAM" id="SignalP"/>
    </source>
</evidence>
<keyword evidence="5" id="KW-0496">Mitochondrion</keyword>
<evidence type="ECO:0000256" key="2">
    <source>
        <dbReference type="ARBA" id="ARBA00022679"/>
    </source>
</evidence>
<reference evidence="8 9" key="1">
    <citation type="submission" date="2016-06" db="EMBL/GenBank/DDBJ databases">
        <authorList>
            <person name="Kjaerup R.B."/>
            <person name="Dalgaard T.S."/>
            <person name="Juul-Madsen H.R."/>
        </authorList>
    </citation>
    <scope>NUCLEOTIDE SEQUENCE [LARGE SCALE GENOMIC DNA]</scope>
    <source>
        <strain evidence="8 9">Pb300</strain>
    </source>
</reference>
<evidence type="ECO:0000256" key="3">
    <source>
        <dbReference type="ARBA" id="ARBA00022688"/>
    </source>
</evidence>